<reference evidence="2" key="1">
    <citation type="submission" date="2020-12" db="EMBL/GenBank/DDBJ databases">
        <title>Metabolic potential, ecology and presence of endohyphal bacteria is reflected in genomic diversity of Mucoromycotina.</title>
        <authorList>
            <person name="Muszewska A."/>
            <person name="Okrasinska A."/>
            <person name="Steczkiewicz K."/>
            <person name="Drgas O."/>
            <person name="Orlowska M."/>
            <person name="Perlinska-Lenart U."/>
            <person name="Aleksandrzak-Piekarczyk T."/>
            <person name="Szatraj K."/>
            <person name="Zielenkiewicz U."/>
            <person name="Pilsyk S."/>
            <person name="Malc E."/>
            <person name="Mieczkowski P."/>
            <person name="Kruszewska J.S."/>
            <person name="Biernat P."/>
            <person name="Pawlowska J."/>
        </authorList>
    </citation>
    <scope>NUCLEOTIDE SEQUENCE</scope>
    <source>
        <strain evidence="2">WA0000017839</strain>
    </source>
</reference>
<keyword evidence="3" id="KW-1185">Reference proteome</keyword>
<name>A0A8H7RD74_9FUNG</name>
<accession>A0A8H7RD74</accession>
<dbReference type="OrthoDB" id="2277867at2759"/>
<proteinExistence type="predicted"/>
<organism evidence="2 3">
    <name type="scientific">Mucor saturninus</name>
    <dbReference type="NCBI Taxonomy" id="64648"/>
    <lineage>
        <taxon>Eukaryota</taxon>
        <taxon>Fungi</taxon>
        <taxon>Fungi incertae sedis</taxon>
        <taxon>Mucoromycota</taxon>
        <taxon>Mucoromycotina</taxon>
        <taxon>Mucoromycetes</taxon>
        <taxon>Mucorales</taxon>
        <taxon>Mucorineae</taxon>
        <taxon>Mucoraceae</taxon>
        <taxon>Mucor</taxon>
    </lineage>
</organism>
<dbReference type="Proteomes" id="UP000603453">
    <property type="component" value="Unassembled WGS sequence"/>
</dbReference>
<dbReference type="EMBL" id="JAEPRD010000020">
    <property type="protein sequence ID" value="KAG2208330.1"/>
    <property type="molecule type" value="Genomic_DNA"/>
</dbReference>
<feature type="signal peptide" evidence="1">
    <location>
        <begin position="1"/>
        <end position="17"/>
    </location>
</feature>
<dbReference type="AlphaFoldDB" id="A0A8H7RD74"/>
<keyword evidence="1" id="KW-0732">Signal</keyword>
<gene>
    <name evidence="2" type="ORF">INT47_006186</name>
</gene>
<evidence type="ECO:0000313" key="3">
    <source>
        <dbReference type="Proteomes" id="UP000603453"/>
    </source>
</evidence>
<sequence>MFQYIFLLFVLVQIVLSDDIYIYGPPQNGIYHPKDVMDIRYAVHSMGMTRIWSASAKLTNVETNTTIEGFPLTNWTASNNTQNFSHDIWTIPVDMPNGNYSMCVSGK</sequence>
<protein>
    <submittedName>
        <fullName evidence="2">Uncharacterized protein</fullName>
    </submittedName>
</protein>
<feature type="chain" id="PRO_5034180969" evidence="1">
    <location>
        <begin position="18"/>
        <end position="107"/>
    </location>
</feature>
<evidence type="ECO:0000256" key="1">
    <source>
        <dbReference type="SAM" id="SignalP"/>
    </source>
</evidence>
<evidence type="ECO:0000313" key="2">
    <source>
        <dbReference type="EMBL" id="KAG2208330.1"/>
    </source>
</evidence>
<comment type="caution">
    <text evidence="2">The sequence shown here is derived from an EMBL/GenBank/DDBJ whole genome shotgun (WGS) entry which is preliminary data.</text>
</comment>